<feature type="transmembrane region" description="Helical" evidence="1">
    <location>
        <begin position="117"/>
        <end position="138"/>
    </location>
</feature>
<feature type="domain" description="DUF6533" evidence="2">
    <location>
        <begin position="37"/>
        <end position="61"/>
    </location>
</feature>
<dbReference type="EMBL" id="KV418640">
    <property type="protein sequence ID" value="KZP02379.1"/>
    <property type="molecule type" value="Genomic_DNA"/>
</dbReference>
<feature type="transmembrane region" description="Helical" evidence="1">
    <location>
        <begin position="47"/>
        <end position="72"/>
    </location>
</feature>
<dbReference type="Proteomes" id="UP000076532">
    <property type="component" value="Unassembled WGS sequence"/>
</dbReference>
<organism evidence="3 4">
    <name type="scientific">Athelia psychrophila</name>
    <dbReference type="NCBI Taxonomy" id="1759441"/>
    <lineage>
        <taxon>Eukaryota</taxon>
        <taxon>Fungi</taxon>
        <taxon>Dikarya</taxon>
        <taxon>Basidiomycota</taxon>
        <taxon>Agaricomycotina</taxon>
        <taxon>Agaricomycetes</taxon>
        <taxon>Agaricomycetidae</taxon>
        <taxon>Atheliales</taxon>
        <taxon>Atheliaceae</taxon>
        <taxon>Athelia</taxon>
    </lineage>
</organism>
<keyword evidence="1" id="KW-0472">Membrane</keyword>
<proteinExistence type="predicted"/>
<evidence type="ECO:0000313" key="4">
    <source>
        <dbReference type="Proteomes" id="UP000076532"/>
    </source>
</evidence>
<gene>
    <name evidence="3" type="ORF">FIBSPDRAFT_905913</name>
</gene>
<keyword evidence="1" id="KW-1133">Transmembrane helix</keyword>
<dbReference type="AlphaFoldDB" id="A0A167SYP3"/>
<evidence type="ECO:0000259" key="2">
    <source>
        <dbReference type="Pfam" id="PF20151"/>
    </source>
</evidence>
<keyword evidence="4" id="KW-1185">Reference proteome</keyword>
<sequence length="143" mass="16550">MSQYLNQAAAEDVASILTTRVRIFLPDSRCTVDLGSVKYMWKGKKTLLIYLFFFNRYVMPLSFIVNLVAYTLQSWEEDSRERYVRYEGVMTAVGIESAGLMMLIRVYEMYNGNDTRWIPGGVAFILFVETVMNVYLLVHAGRM</sequence>
<accession>A0A167SYP3</accession>
<name>A0A167SYP3_9AGAM</name>
<reference evidence="3 4" key="1">
    <citation type="journal article" date="2016" name="Mol. Biol. Evol.">
        <title>Comparative Genomics of Early-Diverging Mushroom-Forming Fungi Provides Insights into the Origins of Lignocellulose Decay Capabilities.</title>
        <authorList>
            <person name="Nagy L.G."/>
            <person name="Riley R."/>
            <person name="Tritt A."/>
            <person name="Adam C."/>
            <person name="Daum C."/>
            <person name="Floudas D."/>
            <person name="Sun H."/>
            <person name="Yadav J.S."/>
            <person name="Pangilinan J."/>
            <person name="Larsson K.H."/>
            <person name="Matsuura K."/>
            <person name="Barry K."/>
            <person name="Labutti K."/>
            <person name="Kuo R."/>
            <person name="Ohm R.A."/>
            <person name="Bhattacharya S.S."/>
            <person name="Shirouzu T."/>
            <person name="Yoshinaga Y."/>
            <person name="Martin F.M."/>
            <person name="Grigoriev I.V."/>
            <person name="Hibbett D.S."/>
        </authorList>
    </citation>
    <scope>NUCLEOTIDE SEQUENCE [LARGE SCALE GENOMIC DNA]</scope>
    <source>
        <strain evidence="3 4">CBS 109695</strain>
    </source>
</reference>
<dbReference type="OrthoDB" id="3354157at2759"/>
<evidence type="ECO:0000256" key="1">
    <source>
        <dbReference type="SAM" id="Phobius"/>
    </source>
</evidence>
<keyword evidence="1" id="KW-0812">Transmembrane</keyword>
<dbReference type="Pfam" id="PF20151">
    <property type="entry name" value="DUF6533"/>
    <property type="match status" value="1"/>
</dbReference>
<protein>
    <recommendedName>
        <fullName evidence="2">DUF6533 domain-containing protein</fullName>
    </recommendedName>
</protein>
<evidence type="ECO:0000313" key="3">
    <source>
        <dbReference type="EMBL" id="KZP02379.1"/>
    </source>
</evidence>
<dbReference type="InterPro" id="IPR045340">
    <property type="entry name" value="DUF6533"/>
</dbReference>